<organism evidence="2 3">
    <name type="scientific">Brachionus plicatilis</name>
    <name type="common">Marine rotifer</name>
    <name type="synonym">Brachionus muelleri</name>
    <dbReference type="NCBI Taxonomy" id="10195"/>
    <lineage>
        <taxon>Eukaryota</taxon>
        <taxon>Metazoa</taxon>
        <taxon>Spiralia</taxon>
        <taxon>Gnathifera</taxon>
        <taxon>Rotifera</taxon>
        <taxon>Eurotatoria</taxon>
        <taxon>Monogononta</taxon>
        <taxon>Pseudotrocha</taxon>
        <taxon>Ploima</taxon>
        <taxon>Brachionidae</taxon>
        <taxon>Brachionus</taxon>
    </lineage>
</organism>
<keyword evidence="1" id="KW-0812">Transmembrane</keyword>
<keyword evidence="3" id="KW-1185">Reference proteome</keyword>
<reference evidence="2 3" key="1">
    <citation type="journal article" date="2018" name="Sci. Rep.">
        <title>Genomic signatures of local adaptation to the degree of environmental predictability in rotifers.</title>
        <authorList>
            <person name="Franch-Gras L."/>
            <person name="Hahn C."/>
            <person name="Garcia-Roger E.M."/>
            <person name="Carmona M.J."/>
            <person name="Serra M."/>
            <person name="Gomez A."/>
        </authorList>
    </citation>
    <scope>NUCLEOTIDE SEQUENCE [LARGE SCALE GENOMIC DNA]</scope>
    <source>
        <strain evidence="2">HYR1</strain>
    </source>
</reference>
<keyword evidence="1" id="KW-1133">Transmembrane helix</keyword>
<dbReference type="EMBL" id="REGN01001879">
    <property type="protein sequence ID" value="RNA31934.1"/>
    <property type="molecule type" value="Genomic_DNA"/>
</dbReference>
<dbReference type="AlphaFoldDB" id="A0A3M7S7Y4"/>
<feature type="transmembrane region" description="Helical" evidence="1">
    <location>
        <begin position="90"/>
        <end position="107"/>
    </location>
</feature>
<proteinExistence type="predicted"/>
<evidence type="ECO:0000313" key="3">
    <source>
        <dbReference type="Proteomes" id="UP000276133"/>
    </source>
</evidence>
<accession>A0A3M7S7Y4</accession>
<evidence type="ECO:0000313" key="2">
    <source>
        <dbReference type="EMBL" id="RNA31934.1"/>
    </source>
</evidence>
<sequence>MSAPACKASMKALVPDRAMVPRLLTRSALVMPMPVSMMVRVLLALSGMILMCPACAGRSATRSGFCPGRPKQGVDDQAHQLGYFGLESKGFRFGLLVLLSFVFNFFSKKFFLGSGKQCGVMVTNNLNNNLIFSRGSKLFKRIKFASFFKFSFKFKTVVLQKFGFFRPFWFKGNFTQNKMIFFPFQIGNTNGKQMKTFNINSTKLLKEEIQPKFK</sequence>
<gene>
    <name evidence="2" type="ORF">BpHYR1_026442</name>
</gene>
<name>A0A3M7S7Y4_BRAPC</name>
<keyword evidence="1" id="KW-0472">Membrane</keyword>
<evidence type="ECO:0000256" key="1">
    <source>
        <dbReference type="SAM" id="Phobius"/>
    </source>
</evidence>
<dbReference type="Proteomes" id="UP000276133">
    <property type="component" value="Unassembled WGS sequence"/>
</dbReference>
<feature type="non-terminal residue" evidence="2">
    <location>
        <position position="214"/>
    </location>
</feature>
<protein>
    <submittedName>
        <fullName evidence="2">Cell death abnormality</fullName>
    </submittedName>
</protein>
<comment type="caution">
    <text evidence="2">The sequence shown here is derived from an EMBL/GenBank/DDBJ whole genome shotgun (WGS) entry which is preliminary data.</text>
</comment>